<keyword evidence="6 7" id="KW-0472">Membrane</keyword>
<dbReference type="PANTHER" id="PTHR30489">
    <property type="entry name" value="LIPOPROTEIN-RELEASING SYSTEM TRANSMEMBRANE PROTEIN LOLE"/>
    <property type="match status" value="1"/>
</dbReference>
<feature type="transmembrane region" description="Helical" evidence="7">
    <location>
        <begin position="331"/>
        <end position="358"/>
    </location>
</feature>
<dbReference type="GO" id="GO:0044874">
    <property type="term" value="P:lipoprotein localization to outer membrane"/>
    <property type="evidence" value="ECO:0007669"/>
    <property type="project" value="TreeGrafter"/>
</dbReference>
<evidence type="ECO:0000256" key="2">
    <source>
        <dbReference type="ARBA" id="ARBA00005236"/>
    </source>
</evidence>
<gene>
    <name evidence="10" type="ORF">DLK05_16235</name>
</gene>
<proteinExistence type="inferred from homology"/>
<keyword evidence="11" id="KW-1185">Reference proteome</keyword>
<evidence type="ECO:0000256" key="3">
    <source>
        <dbReference type="ARBA" id="ARBA00022475"/>
    </source>
</evidence>
<dbReference type="InterPro" id="IPR025857">
    <property type="entry name" value="MacB_PCD"/>
</dbReference>
<comment type="similarity">
    <text evidence="2">Belongs to the ABC-4 integral membrane protein family. LolC/E subfamily.</text>
</comment>
<dbReference type="OrthoDB" id="9784014at2"/>
<dbReference type="InterPro" id="IPR003838">
    <property type="entry name" value="ABC3_permease_C"/>
</dbReference>
<evidence type="ECO:0000259" key="9">
    <source>
        <dbReference type="Pfam" id="PF12704"/>
    </source>
</evidence>
<dbReference type="RefSeq" id="WP_127345013.1">
    <property type="nucleotide sequence ID" value="NZ_RJJX01000039.1"/>
</dbReference>
<accession>A0A434AES5</accession>
<evidence type="ECO:0000256" key="4">
    <source>
        <dbReference type="ARBA" id="ARBA00022692"/>
    </source>
</evidence>
<reference evidence="10 11" key="1">
    <citation type="submission" date="2018-11" db="EMBL/GenBank/DDBJ databases">
        <title>Parancylomarina longa gen. nov., sp. nov., isolated from sediments of southern Okinawa.</title>
        <authorList>
            <person name="Fu T."/>
        </authorList>
    </citation>
    <scope>NUCLEOTIDE SEQUENCE [LARGE SCALE GENOMIC DNA]</scope>
    <source>
        <strain evidence="10 11">T3-2 S1-C</strain>
    </source>
</reference>
<dbReference type="PANTHER" id="PTHR30489:SF0">
    <property type="entry name" value="LIPOPROTEIN-RELEASING SYSTEM TRANSMEMBRANE PROTEIN LOLE"/>
    <property type="match status" value="1"/>
</dbReference>
<evidence type="ECO:0000259" key="8">
    <source>
        <dbReference type="Pfam" id="PF02687"/>
    </source>
</evidence>
<feature type="transmembrane region" description="Helical" evidence="7">
    <location>
        <begin position="289"/>
        <end position="310"/>
    </location>
</feature>
<feature type="transmembrane region" description="Helical" evidence="7">
    <location>
        <begin position="40"/>
        <end position="58"/>
    </location>
</feature>
<feature type="domain" description="MacB-like periplasmic core" evidence="9">
    <location>
        <begin position="40"/>
        <end position="255"/>
    </location>
</feature>
<keyword evidence="4 7" id="KW-0812">Transmembrane</keyword>
<sequence length="427" mass="48537">MIIPASNYPKYPGKRKVKYQNMGTNIKLAWRNLWRNKRRTIITVASIFFGVLLSAYMTSMQEGSYTKMVDIVVKFYSGYMQVHQEDYWENKSINNTFEYKQDLVDQILADKDIDFVIPRLESYGLASSQELTKGAMIFGIDPKGENHLTKISDKLSAGNYLQKKDDGVILGQGLANYLRLNVNDTLVIISQGYHGISAADKFPIRGIIKHVSPELNKSIVYMSLHKCQEFFSAENRLSSLVINVANNKIMKRALRHLKRKIKHPYSVMSWEEMQPEVVQQIEGDRAGGVIMKAILYIVIAFGILGTIMMMMMERRREFGVMIAVGMQKRKLASIVFFETLFIGLLGILSGLVVSYPILLLQSANPIPLTGQAAQLMEEFGFEPYMFFSTAWVVFRQQAISVSIITLIIAIYPVISILRIKEIKALRA</sequence>
<feature type="domain" description="ABC3 transporter permease C-terminal" evidence="8">
    <location>
        <begin position="293"/>
        <end position="419"/>
    </location>
</feature>
<keyword evidence="3" id="KW-1003">Cell membrane</keyword>
<name>A0A434AES5_9BACT</name>
<dbReference type="AlphaFoldDB" id="A0A434AES5"/>
<dbReference type="InterPro" id="IPR051447">
    <property type="entry name" value="Lipoprotein-release_system"/>
</dbReference>
<keyword evidence="5 7" id="KW-1133">Transmembrane helix</keyword>
<evidence type="ECO:0000256" key="5">
    <source>
        <dbReference type="ARBA" id="ARBA00022989"/>
    </source>
</evidence>
<comment type="caution">
    <text evidence="10">The sequence shown here is derived from an EMBL/GenBank/DDBJ whole genome shotgun (WGS) entry which is preliminary data.</text>
</comment>
<evidence type="ECO:0000256" key="7">
    <source>
        <dbReference type="SAM" id="Phobius"/>
    </source>
</evidence>
<evidence type="ECO:0000256" key="1">
    <source>
        <dbReference type="ARBA" id="ARBA00004651"/>
    </source>
</evidence>
<organism evidence="10 11">
    <name type="scientific">Ancylomarina longa</name>
    <dbReference type="NCBI Taxonomy" id="2487017"/>
    <lineage>
        <taxon>Bacteria</taxon>
        <taxon>Pseudomonadati</taxon>
        <taxon>Bacteroidota</taxon>
        <taxon>Bacteroidia</taxon>
        <taxon>Marinilabiliales</taxon>
        <taxon>Marinifilaceae</taxon>
        <taxon>Ancylomarina</taxon>
    </lineage>
</organism>
<evidence type="ECO:0000256" key="6">
    <source>
        <dbReference type="ARBA" id="ARBA00023136"/>
    </source>
</evidence>
<dbReference type="Pfam" id="PF12704">
    <property type="entry name" value="MacB_PCD"/>
    <property type="match status" value="1"/>
</dbReference>
<protein>
    <submittedName>
        <fullName evidence="10">ABC transporter permease</fullName>
    </submittedName>
</protein>
<dbReference type="EMBL" id="RJJX01000039">
    <property type="protein sequence ID" value="RUT72866.1"/>
    <property type="molecule type" value="Genomic_DNA"/>
</dbReference>
<dbReference type="Pfam" id="PF02687">
    <property type="entry name" value="FtsX"/>
    <property type="match status" value="1"/>
</dbReference>
<dbReference type="Proteomes" id="UP000282985">
    <property type="component" value="Unassembled WGS sequence"/>
</dbReference>
<comment type="subcellular location">
    <subcellularLocation>
        <location evidence="1">Cell membrane</location>
        <topology evidence="1">Multi-pass membrane protein</topology>
    </subcellularLocation>
</comment>
<evidence type="ECO:0000313" key="10">
    <source>
        <dbReference type="EMBL" id="RUT72866.1"/>
    </source>
</evidence>
<dbReference type="GO" id="GO:0098797">
    <property type="term" value="C:plasma membrane protein complex"/>
    <property type="evidence" value="ECO:0007669"/>
    <property type="project" value="TreeGrafter"/>
</dbReference>
<evidence type="ECO:0000313" key="11">
    <source>
        <dbReference type="Proteomes" id="UP000282985"/>
    </source>
</evidence>
<feature type="transmembrane region" description="Helical" evidence="7">
    <location>
        <begin position="398"/>
        <end position="417"/>
    </location>
</feature>